<accession>A0A658R307</accession>
<evidence type="ECO:0000313" key="3">
    <source>
        <dbReference type="Proteomes" id="UP000198263"/>
    </source>
</evidence>
<dbReference type="InterPro" id="IPR024467">
    <property type="entry name" value="Xre/MbcA/ParS-like_toxin-bd"/>
</dbReference>
<name>A0A658R307_9BURK</name>
<comment type="caution">
    <text evidence="2">The sequence shown here is derived from an EMBL/GenBank/DDBJ whole genome shotgun (WGS) entry which is preliminary data.</text>
</comment>
<proteinExistence type="predicted"/>
<keyword evidence="3" id="KW-1185">Reference proteome</keyword>
<evidence type="ECO:0000313" key="2">
    <source>
        <dbReference type="EMBL" id="SAL44186.1"/>
    </source>
</evidence>
<dbReference type="AlphaFoldDB" id="A0A658R307"/>
<reference evidence="2 3" key="1">
    <citation type="submission" date="2016-01" db="EMBL/GenBank/DDBJ databases">
        <authorList>
            <person name="Peeters C."/>
        </authorList>
    </citation>
    <scope>NUCLEOTIDE SEQUENCE [LARGE SCALE GENOMIC DNA]</scope>
    <source>
        <strain evidence="2">LMG 29315</strain>
    </source>
</reference>
<dbReference type="OrthoDB" id="9858148at2"/>
<evidence type="ECO:0000259" key="1">
    <source>
        <dbReference type="Pfam" id="PF09722"/>
    </source>
</evidence>
<dbReference type="Pfam" id="PF09722">
    <property type="entry name" value="Xre_MbcA_ParS_C"/>
    <property type="match status" value="1"/>
</dbReference>
<dbReference type="RefSeq" id="WP_087128748.1">
    <property type="nucleotide sequence ID" value="NZ_FCNV02000012.1"/>
</dbReference>
<dbReference type="Proteomes" id="UP000198263">
    <property type="component" value="Unassembled WGS sequence"/>
</dbReference>
<gene>
    <name evidence="2" type="ORF">AWB72_04663</name>
</gene>
<sequence length="96" mass="10609">MTSSDVNPLDTLASDACDLYTALQDTGHRAMDALRAMDPEVVEELLATFESEDRAAGWLISRTIGFGGHSALDLLAQRKREQVMDVIHHLRYGFCA</sequence>
<protein>
    <recommendedName>
        <fullName evidence="1">Antitoxin Xre/MbcA/ParS-like toxin-binding domain-containing protein</fullName>
    </recommendedName>
</protein>
<organism evidence="2 3">
    <name type="scientific">Caballeronia concitans</name>
    <dbReference type="NCBI Taxonomy" id="1777133"/>
    <lineage>
        <taxon>Bacteria</taxon>
        <taxon>Pseudomonadati</taxon>
        <taxon>Pseudomonadota</taxon>
        <taxon>Betaproteobacteria</taxon>
        <taxon>Burkholderiales</taxon>
        <taxon>Burkholderiaceae</taxon>
        <taxon>Caballeronia</taxon>
    </lineage>
</organism>
<feature type="domain" description="Antitoxin Xre/MbcA/ParS-like toxin-binding" evidence="1">
    <location>
        <begin position="46"/>
        <end position="93"/>
    </location>
</feature>
<dbReference type="EMBL" id="FCNV02000012">
    <property type="protein sequence ID" value="SAL44186.1"/>
    <property type="molecule type" value="Genomic_DNA"/>
</dbReference>